<organism evidence="1">
    <name type="scientific">Edaphobacter paludis</name>
    <dbReference type="NCBI Taxonomy" id="3035702"/>
    <lineage>
        <taxon>Bacteria</taxon>
        <taxon>Pseudomonadati</taxon>
        <taxon>Acidobacteriota</taxon>
        <taxon>Terriglobia</taxon>
        <taxon>Terriglobales</taxon>
        <taxon>Acidobacteriaceae</taxon>
        <taxon>Edaphobacter</taxon>
    </lineage>
</organism>
<name>A0AAU7D417_9BACT</name>
<proteinExistence type="predicted"/>
<evidence type="ECO:0000313" key="1">
    <source>
        <dbReference type="EMBL" id="XBH12419.1"/>
    </source>
</evidence>
<dbReference type="RefSeq" id="WP_348269441.1">
    <property type="nucleotide sequence ID" value="NZ_CP121195.1"/>
</dbReference>
<dbReference type="AlphaFoldDB" id="A0AAU7D417"/>
<reference evidence="1" key="1">
    <citation type="submission" date="2023-03" db="EMBL/GenBank/DDBJ databases">
        <title>Edaphobacter sp.</title>
        <authorList>
            <person name="Huber K.J."/>
            <person name="Papendorf J."/>
            <person name="Pilke C."/>
            <person name="Bunk B."/>
            <person name="Sproeer C."/>
            <person name="Pester M."/>
        </authorList>
    </citation>
    <scope>NUCLEOTIDE SEQUENCE</scope>
    <source>
        <strain evidence="1">DSM 109920</strain>
    </source>
</reference>
<evidence type="ECO:0008006" key="2">
    <source>
        <dbReference type="Google" id="ProtNLM"/>
    </source>
</evidence>
<accession>A0AAU7D417</accession>
<sequence>MNLWLVAGVAVSAALVPCSDMCLRGKPERRLVGMEMASMIVVTPGLKQLTNPARVPANLNGKSRRRQIPEV</sequence>
<dbReference type="EMBL" id="CP121195">
    <property type="protein sequence ID" value="XBH12419.1"/>
    <property type="molecule type" value="Genomic_DNA"/>
</dbReference>
<protein>
    <recommendedName>
        <fullName evidence="2">Secreted protein</fullName>
    </recommendedName>
</protein>
<gene>
    <name evidence="1" type="ORF">P8936_12020</name>
</gene>